<sequence length="141" mass="16742">KPVKPEPYGGEQDIKIFHRFMVMITHYVEDLKAQPDRMMIVVSMFLKGKAFAWYTQEIARVQKKMRLAKFFSLLYQWVFPPNYQQLQRNRLEGYTQGGRTVKEYAAGVRDMWDTSGVVSKLEKQQKFWHGLCSELQSALWR</sequence>
<gene>
    <name evidence="2" type="ORF">FA15DRAFT_551568</name>
</gene>
<organism evidence="2 3">
    <name type="scientific">Coprinopsis marcescibilis</name>
    <name type="common">Agaric fungus</name>
    <name type="synonym">Psathyrella marcescibilis</name>
    <dbReference type="NCBI Taxonomy" id="230819"/>
    <lineage>
        <taxon>Eukaryota</taxon>
        <taxon>Fungi</taxon>
        <taxon>Dikarya</taxon>
        <taxon>Basidiomycota</taxon>
        <taxon>Agaricomycotina</taxon>
        <taxon>Agaricomycetes</taxon>
        <taxon>Agaricomycetidae</taxon>
        <taxon>Agaricales</taxon>
        <taxon>Agaricineae</taxon>
        <taxon>Psathyrellaceae</taxon>
        <taxon>Coprinopsis</taxon>
    </lineage>
</organism>
<evidence type="ECO:0000313" key="2">
    <source>
        <dbReference type="EMBL" id="TFK17748.1"/>
    </source>
</evidence>
<dbReference type="InterPro" id="IPR005162">
    <property type="entry name" value="Retrotrans_gag_dom"/>
</dbReference>
<dbReference type="Proteomes" id="UP000307440">
    <property type="component" value="Unassembled WGS sequence"/>
</dbReference>
<evidence type="ECO:0000313" key="3">
    <source>
        <dbReference type="Proteomes" id="UP000307440"/>
    </source>
</evidence>
<dbReference type="AlphaFoldDB" id="A0A5C3KCV8"/>
<reference evidence="2 3" key="1">
    <citation type="journal article" date="2019" name="Nat. Ecol. Evol.">
        <title>Megaphylogeny resolves global patterns of mushroom evolution.</title>
        <authorList>
            <person name="Varga T."/>
            <person name="Krizsan K."/>
            <person name="Foldi C."/>
            <person name="Dima B."/>
            <person name="Sanchez-Garcia M."/>
            <person name="Sanchez-Ramirez S."/>
            <person name="Szollosi G.J."/>
            <person name="Szarkandi J.G."/>
            <person name="Papp V."/>
            <person name="Albert L."/>
            <person name="Andreopoulos W."/>
            <person name="Angelini C."/>
            <person name="Antonin V."/>
            <person name="Barry K.W."/>
            <person name="Bougher N.L."/>
            <person name="Buchanan P."/>
            <person name="Buyck B."/>
            <person name="Bense V."/>
            <person name="Catcheside P."/>
            <person name="Chovatia M."/>
            <person name="Cooper J."/>
            <person name="Damon W."/>
            <person name="Desjardin D."/>
            <person name="Finy P."/>
            <person name="Geml J."/>
            <person name="Haridas S."/>
            <person name="Hughes K."/>
            <person name="Justo A."/>
            <person name="Karasinski D."/>
            <person name="Kautmanova I."/>
            <person name="Kiss B."/>
            <person name="Kocsube S."/>
            <person name="Kotiranta H."/>
            <person name="LaButti K.M."/>
            <person name="Lechner B.E."/>
            <person name="Liimatainen K."/>
            <person name="Lipzen A."/>
            <person name="Lukacs Z."/>
            <person name="Mihaltcheva S."/>
            <person name="Morgado L.N."/>
            <person name="Niskanen T."/>
            <person name="Noordeloos M.E."/>
            <person name="Ohm R.A."/>
            <person name="Ortiz-Santana B."/>
            <person name="Ovrebo C."/>
            <person name="Racz N."/>
            <person name="Riley R."/>
            <person name="Savchenko A."/>
            <person name="Shiryaev A."/>
            <person name="Soop K."/>
            <person name="Spirin V."/>
            <person name="Szebenyi C."/>
            <person name="Tomsovsky M."/>
            <person name="Tulloss R.E."/>
            <person name="Uehling J."/>
            <person name="Grigoriev I.V."/>
            <person name="Vagvolgyi C."/>
            <person name="Papp T."/>
            <person name="Martin F.M."/>
            <person name="Miettinen O."/>
            <person name="Hibbett D.S."/>
            <person name="Nagy L.G."/>
        </authorList>
    </citation>
    <scope>NUCLEOTIDE SEQUENCE [LARGE SCALE GENOMIC DNA]</scope>
    <source>
        <strain evidence="2 3">CBS 121175</strain>
    </source>
</reference>
<dbReference type="EMBL" id="ML210467">
    <property type="protein sequence ID" value="TFK17748.1"/>
    <property type="molecule type" value="Genomic_DNA"/>
</dbReference>
<name>A0A5C3KCV8_COPMA</name>
<dbReference type="Pfam" id="PF03732">
    <property type="entry name" value="Retrotrans_gag"/>
    <property type="match status" value="1"/>
</dbReference>
<proteinExistence type="predicted"/>
<protein>
    <recommendedName>
        <fullName evidence="1">Retrotransposon gag domain-containing protein</fullName>
    </recommendedName>
</protein>
<dbReference type="OrthoDB" id="3267748at2759"/>
<accession>A0A5C3KCV8</accession>
<feature type="non-terminal residue" evidence="2">
    <location>
        <position position="141"/>
    </location>
</feature>
<feature type="non-terminal residue" evidence="2">
    <location>
        <position position="1"/>
    </location>
</feature>
<feature type="domain" description="Retrotransposon gag" evidence="1">
    <location>
        <begin position="41"/>
        <end position="131"/>
    </location>
</feature>
<evidence type="ECO:0000259" key="1">
    <source>
        <dbReference type="Pfam" id="PF03732"/>
    </source>
</evidence>
<keyword evidence="3" id="KW-1185">Reference proteome</keyword>